<dbReference type="PANTHER" id="PTHR11138:SF5">
    <property type="entry name" value="METHIONYL-TRNA FORMYLTRANSFERASE, MITOCHONDRIAL"/>
    <property type="match status" value="1"/>
</dbReference>
<dbReference type="SUPFAM" id="SSF53328">
    <property type="entry name" value="Formyltransferase"/>
    <property type="match status" value="1"/>
</dbReference>
<evidence type="ECO:0000313" key="9">
    <source>
        <dbReference type="EMBL" id="GGB59553.1"/>
    </source>
</evidence>
<dbReference type="CDD" id="cd08646">
    <property type="entry name" value="FMT_core_Met-tRNA-FMT_N"/>
    <property type="match status" value="1"/>
</dbReference>
<dbReference type="InterPro" id="IPR041711">
    <property type="entry name" value="Met-tRNA-FMT_N"/>
</dbReference>
<feature type="domain" description="Formyl transferase C-terminal" evidence="8">
    <location>
        <begin position="215"/>
        <end position="312"/>
    </location>
</feature>
<dbReference type="InterPro" id="IPR044135">
    <property type="entry name" value="Met-tRNA-FMT_C"/>
</dbReference>
<feature type="binding site" evidence="5">
    <location>
        <begin position="121"/>
        <end position="124"/>
    </location>
    <ligand>
        <name>(6S)-5,6,7,8-tetrahydrofolate</name>
        <dbReference type="ChEBI" id="CHEBI:57453"/>
    </ligand>
</feature>
<dbReference type="EMBL" id="BMDZ01000087">
    <property type="protein sequence ID" value="GGB59553.1"/>
    <property type="molecule type" value="Genomic_DNA"/>
</dbReference>
<dbReference type="Pfam" id="PF02911">
    <property type="entry name" value="Formyl_trans_C"/>
    <property type="match status" value="1"/>
</dbReference>
<evidence type="ECO:0000256" key="2">
    <source>
        <dbReference type="ARBA" id="ARBA00012261"/>
    </source>
</evidence>
<proteinExistence type="inferred from homology"/>
<keyword evidence="3 5" id="KW-0808">Transferase</keyword>
<dbReference type="RefSeq" id="WP_188582247.1">
    <property type="nucleotide sequence ID" value="NZ_BMDZ01000087.1"/>
</dbReference>
<dbReference type="SUPFAM" id="SSF50486">
    <property type="entry name" value="FMT C-terminal domain-like"/>
    <property type="match status" value="1"/>
</dbReference>
<dbReference type="CDD" id="cd08704">
    <property type="entry name" value="Met_tRNA_FMT_C"/>
    <property type="match status" value="1"/>
</dbReference>
<organism evidence="9 10">
    <name type="scientific">Tistrella bauzanensis</name>
    <dbReference type="NCBI Taxonomy" id="657419"/>
    <lineage>
        <taxon>Bacteria</taxon>
        <taxon>Pseudomonadati</taxon>
        <taxon>Pseudomonadota</taxon>
        <taxon>Alphaproteobacteria</taxon>
        <taxon>Geminicoccales</taxon>
        <taxon>Geminicoccaceae</taxon>
        <taxon>Tistrella</taxon>
    </lineage>
</organism>
<dbReference type="InterPro" id="IPR036477">
    <property type="entry name" value="Formyl_transf_N_sf"/>
</dbReference>
<sequence>MTTDRPASDARRARVVFMGTPDFAVPSLDALVAAGHDVVCVYTQPARPAGRGQKLQPTPVAARADALGIPVRTPVKLRDPADQAAFAALGADVAVVAAYGLILPRAVLDAPVRGCVNVHASLLPRWRGAAPIHRALLAGDTETGVTIMAMDAGLDTGAMLASCRVPIGPQTTAQQLHDQLAADGAALLAQTLPAVLDGTAVAVPQPDDGITYARKLEKAEGRIDWTADAAAIDRLVRAFTPWPGASFTLGDETIRLVEARPAAQPAPAGTPPGTLLDDGRSVACGDGRVLTLIRAQRAGRRPMTIDDLARGFPDLAPGRRLG</sequence>
<gene>
    <name evidence="5 9" type="primary">fmt</name>
    <name evidence="9" type="ORF">GCM10011505_45390</name>
</gene>
<reference evidence="10" key="1">
    <citation type="journal article" date="2019" name="Int. J. Syst. Evol. Microbiol.">
        <title>The Global Catalogue of Microorganisms (GCM) 10K type strain sequencing project: providing services to taxonomists for standard genome sequencing and annotation.</title>
        <authorList>
            <consortium name="The Broad Institute Genomics Platform"/>
            <consortium name="The Broad Institute Genome Sequencing Center for Infectious Disease"/>
            <person name="Wu L."/>
            <person name="Ma J."/>
        </authorList>
    </citation>
    <scope>NUCLEOTIDE SEQUENCE [LARGE SCALE GENOMIC DNA]</scope>
    <source>
        <strain evidence="10">CGMCC 1.10188</strain>
    </source>
</reference>
<evidence type="ECO:0000256" key="6">
    <source>
        <dbReference type="SAM" id="MobiDB-lite"/>
    </source>
</evidence>
<comment type="similarity">
    <text evidence="1 5">Belongs to the Fmt family.</text>
</comment>
<feature type="region of interest" description="Disordered" evidence="6">
    <location>
        <begin position="260"/>
        <end position="280"/>
    </location>
</feature>
<dbReference type="InterPro" id="IPR011034">
    <property type="entry name" value="Formyl_transferase-like_C_sf"/>
</dbReference>
<dbReference type="Proteomes" id="UP000603352">
    <property type="component" value="Unassembled WGS sequence"/>
</dbReference>
<feature type="compositionally biased region" description="Low complexity" evidence="6">
    <location>
        <begin position="260"/>
        <end position="274"/>
    </location>
</feature>
<evidence type="ECO:0000313" key="10">
    <source>
        <dbReference type="Proteomes" id="UP000603352"/>
    </source>
</evidence>
<dbReference type="Gene3D" id="3.40.50.12230">
    <property type="match status" value="1"/>
</dbReference>
<dbReference type="InterPro" id="IPR005794">
    <property type="entry name" value="Fmt"/>
</dbReference>
<evidence type="ECO:0000256" key="5">
    <source>
        <dbReference type="HAMAP-Rule" id="MF_00182"/>
    </source>
</evidence>
<accession>A0ABQ1J4A2</accession>
<dbReference type="Pfam" id="PF00551">
    <property type="entry name" value="Formyl_trans_N"/>
    <property type="match status" value="1"/>
</dbReference>
<comment type="catalytic activity">
    <reaction evidence="5">
        <text>L-methionyl-tRNA(fMet) + (6R)-10-formyltetrahydrofolate = N-formyl-L-methionyl-tRNA(fMet) + (6S)-5,6,7,8-tetrahydrofolate + H(+)</text>
        <dbReference type="Rhea" id="RHEA:24380"/>
        <dbReference type="Rhea" id="RHEA-COMP:9952"/>
        <dbReference type="Rhea" id="RHEA-COMP:9953"/>
        <dbReference type="ChEBI" id="CHEBI:15378"/>
        <dbReference type="ChEBI" id="CHEBI:57453"/>
        <dbReference type="ChEBI" id="CHEBI:78530"/>
        <dbReference type="ChEBI" id="CHEBI:78844"/>
        <dbReference type="ChEBI" id="CHEBI:195366"/>
        <dbReference type="EC" id="2.1.2.9"/>
    </reaction>
</comment>
<comment type="caution">
    <text evidence="9">The sequence shown here is derived from an EMBL/GenBank/DDBJ whole genome shotgun (WGS) entry which is preliminary data.</text>
</comment>
<dbReference type="NCBIfam" id="TIGR00460">
    <property type="entry name" value="fmt"/>
    <property type="match status" value="1"/>
</dbReference>
<dbReference type="HAMAP" id="MF_00182">
    <property type="entry name" value="Formyl_trans"/>
    <property type="match status" value="1"/>
</dbReference>
<evidence type="ECO:0000259" key="7">
    <source>
        <dbReference type="Pfam" id="PF00551"/>
    </source>
</evidence>
<feature type="domain" description="Formyl transferase N-terminal" evidence="7">
    <location>
        <begin position="14"/>
        <end position="191"/>
    </location>
</feature>
<dbReference type="InterPro" id="IPR002376">
    <property type="entry name" value="Formyl_transf_N"/>
</dbReference>
<protein>
    <recommendedName>
        <fullName evidence="2 5">Methionyl-tRNA formyltransferase</fullName>
        <ecNumber evidence="2 5">2.1.2.9</ecNumber>
    </recommendedName>
</protein>
<comment type="function">
    <text evidence="5">Attaches a formyl group to the free amino group of methionyl-tRNA(fMet). The formyl group appears to play a dual role in the initiator identity of N-formylmethionyl-tRNA by promoting its recognition by IF2 and preventing the misappropriation of this tRNA by the elongation apparatus.</text>
</comment>
<evidence type="ECO:0000256" key="4">
    <source>
        <dbReference type="ARBA" id="ARBA00022917"/>
    </source>
</evidence>
<dbReference type="PANTHER" id="PTHR11138">
    <property type="entry name" value="METHIONYL-TRNA FORMYLTRANSFERASE"/>
    <property type="match status" value="1"/>
</dbReference>
<dbReference type="EC" id="2.1.2.9" evidence="2 5"/>
<dbReference type="InterPro" id="IPR005793">
    <property type="entry name" value="Formyl_trans_C"/>
</dbReference>
<evidence type="ECO:0000256" key="1">
    <source>
        <dbReference type="ARBA" id="ARBA00010699"/>
    </source>
</evidence>
<name>A0ABQ1J4A2_9PROT</name>
<evidence type="ECO:0000256" key="3">
    <source>
        <dbReference type="ARBA" id="ARBA00022679"/>
    </source>
</evidence>
<keyword evidence="4 5" id="KW-0648">Protein biosynthesis</keyword>
<keyword evidence="10" id="KW-1185">Reference proteome</keyword>
<evidence type="ECO:0000259" key="8">
    <source>
        <dbReference type="Pfam" id="PF02911"/>
    </source>
</evidence>